<comment type="caution">
    <text evidence="2">The sequence shown here is derived from an EMBL/GenBank/DDBJ whole genome shotgun (WGS) entry which is preliminary data.</text>
</comment>
<gene>
    <name evidence="2" type="ORF">GCM10011396_37940</name>
</gene>
<dbReference type="Proteomes" id="UP000637423">
    <property type="component" value="Unassembled WGS sequence"/>
</dbReference>
<evidence type="ECO:0008006" key="4">
    <source>
        <dbReference type="Google" id="ProtNLM"/>
    </source>
</evidence>
<accession>A0A916XMI7</accession>
<evidence type="ECO:0000313" key="2">
    <source>
        <dbReference type="EMBL" id="GGC87050.1"/>
    </source>
</evidence>
<dbReference type="EMBL" id="BMED01000004">
    <property type="protein sequence ID" value="GGC87050.1"/>
    <property type="molecule type" value="Genomic_DNA"/>
</dbReference>
<protein>
    <recommendedName>
        <fullName evidence="4">Transposase</fullName>
    </recommendedName>
</protein>
<name>A0A916XMI7_9BURK</name>
<evidence type="ECO:0000313" key="3">
    <source>
        <dbReference type="Proteomes" id="UP000637423"/>
    </source>
</evidence>
<proteinExistence type="predicted"/>
<evidence type="ECO:0000256" key="1">
    <source>
        <dbReference type="SAM" id="MobiDB-lite"/>
    </source>
</evidence>
<organism evidence="2 3">
    <name type="scientific">Undibacterium terreum</name>
    <dbReference type="NCBI Taxonomy" id="1224302"/>
    <lineage>
        <taxon>Bacteria</taxon>
        <taxon>Pseudomonadati</taxon>
        <taxon>Pseudomonadota</taxon>
        <taxon>Betaproteobacteria</taxon>
        <taxon>Burkholderiales</taxon>
        <taxon>Oxalobacteraceae</taxon>
        <taxon>Undibacterium</taxon>
    </lineage>
</organism>
<feature type="compositionally biased region" description="Basic and acidic residues" evidence="1">
    <location>
        <begin position="1"/>
        <end position="20"/>
    </location>
</feature>
<keyword evidence="3" id="KW-1185">Reference proteome</keyword>
<dbReference type="AlphaFoldDB" id="A0A916XMI7"/>
<dbReference type="RefSeq" id="WP_188567700.1">
    <property type="nucleotide sequence ID" value="NZ_BMED01000004.1"/>
</dbReference>
<sequence length="120" mass="12937">MVIKRYDGHKHRGDEPDARHLAQQTGGRIPGNDVKKLTTADIDQMAVDQTESIGMKSNLAVIKVLQPQIDGIEKVQAAHCHSSPGYRLLNCVAGIGPILATAILLKMGRRIAFATSKVGL</sequence>
<reference evidence="2" key="2">
    <citation type="submission" date="2020-09" db="EMBL/GenBank/DDBJ databases">
        <authorList>
            <person name="Sun Q."/>
            <person name="Zhou Y."/>
        </authorList>
    </citation>
    <scope>NUCLEOTIDE SEQUENCE</scope>
    <source>
        <strain evidence="2">CGMCC 1.10998</strain>
    </source>
</reference>
<reference evidence="2" key="1">
    <citation type="journal article" date="2014" name="Int. J. Syst. Evol. Microbiol.">
        <title>Complete genome sequence of Corynebacterium casei LMG S-19264T (=DSM 44701T), isolated from a smear-ripened cheese.</title>
        <authorList>
            <consortium name="US DOE Joint Genome Institute (JGI-PGF)"/>
            <person name="Walter F."/>
            <person name="Albersmeier A."/>
            <person name="Kalinowski J."/>
            <person name="Ruckert C."/>
        </authorList>
    </citation>
    <scope>NUCLEOTIDE SEQUENCE</scope>
    <source>
        <strain evidence="2">CGMCC 1.10998</strain>
    </source>
</reference>
<feature type="region of interest" description="Disordered" evidence="1">
    <location>
        <begin position="1"/>
        <end position="34"/>
    </location>
</feature>